<sequence>MKIPTFIKNKIWSIITHLFLITFISVMLSIFDVNKSIIIFICILIIITEIVILLIEYIPKRIYYNKLNKILNNLDKKFFIHELIDEPSFQEGIILHDVIYQAAKSMNDEIAKYKISQNEYKEYIETWIHEIKTPIFCIDLICENNKNKMTESISEEINKINYFVEQALYYARSTTLEKDYVISNTNLKETIKKLVKAHAKELIKYKAEIKFDNLDKNVYCDSKWTSFILGQIITNSIKYRKETLTITFSSIENPNNIILIIRDNGIGIPKKDIGRVFNKGFTGENGRIYAKSTGIGLYLCKNLCNKMGLSLEIESQVDKGTIVRIIFPKDKTILFES</sequence>
<dbReference type="GO" id="GO:0004721">
    <property type="term" value="F:phosphoprotein phosphatase activity"/>
    <property type="evidence" value="ECO:0007669"/>
    <property type="project" value="TreeGrafter"/>
</dbReference>
<evidence type="ECO:0000256" key="1">
    <source>
        <dbReference type="ARBA" id="ARBA00000085"/>
    </source>
</evidence>
<evidence type="ECO:0000256" key="4">
    <source>
        <dbReference type="ARBA" id="ARBA00022475"/>
    </source>
</evidence>
<dbReference type="Gene3D" id="3.30.565.10">
    <property type="entry name" value="Histidine kinase-like ATPase, C-terminal domain"/>
    <property type="match status" value="1"/>
</dbReference>
<dbReference type="PANTHER" id="PTHR45453:SF2">
    <property type="entry name" value="HISTIDINE KINASE"/>
    <property type="match status" value="1"/>
</dbReference>
<comment type="caution">
    <text evidence="13">The sequence shown here is derived from an EMBL/GenBank/DDBJ whole genome shotgun (WGS) entry which is preliminary data.</text>
</comment>
<evidence type="ECO:0000313" key="13">
    <source>
        <dbReference type="EMBL" id="GKX28288.1"/>
    </source>
</evidence>
<keyword evidence="4" id="KW-1003">Cell membrane</keyword>
<comment type="catalytic activity">
    <reaction evidence="1">
        <text>ATP + protein L-histidine = ADP + protein N-phospho-L-histidine.</text>
        <dbReference type="EC" id="2.7.13.3"/>
    </reaction>
</comment>
<keyword evidence="8 11" id="KW-1133">Transmembrane helix</keyword>
<dbReference type="RefSeq" id="WP_281812423.1">
    <property type="nucleotide sequence ID" value="NZ_BRLB01000001.1"/>
</dbReference>
<dbReference type="Proteomes" id="UP001144256">
    <property type="component" value="Unassembled WGS sequence"/>
</dbReference>
<dbReference type="Pfam" id="PF02518">
    <property type="entry name" value="HATPase_c"/>
    <property type="match status" value="1"/>
</dbReference>
<dbReference type="AlphaFoldDB" id="A0A9W5YBM0"/>
<evidence type="ECO:0000256" key="10">
    <source>
        <dbReference type="ARBA" id="ARBA00023136"/>
    </source>
</evidence>
<name>A0A9W5YBM0_9FIRM</name>
<evidence type="ECO:0000313" key="14">
    <source>
        <dbReference type="Proteomes" id="UP001144256"/>
    </source>
</evidence>
<dbReference type="GO" id="GO:0000155">
    <property type="term" value="F:phosphorelay sensor kinase activity"/>
    <property type="evidence" value="ECO:0007669"/>
    <property type="project" value="TreeGrafter"/>
</dbReference>
<keyword evidence="5" id="KW-0808">Transferase</keyword>
<dbReference type="PROSITE" id="PS50109">
    <property type="entry name" value="HIS_KIN"/>
    <property type="match status" value="1"/>
</dbReference>
<evidence type="ECO:0000256" key="2">
    <source>
        <dbReference type="ARBA" id="ARBA00004651"/>
    </source>
</evidence>
<evidence type="ECO:0000256" key="8">
    <source>
        <dbReference type="ARBA" id="ARBA00022989"/>
    </source>
</evidence>
<dbReference type="InterPro" id="IPR004358">
    <property type="entry name" value="Sig_transdc_His_kin-like_C"/>
</dbReference>
<feature type="transmembrane region" description="Helical" evidence="11">
    <location>
        <begin position="12"/>
        <end position="31"/>
    </location>
</feature>
<dbReference type="SMART" id="SM00387">
    <property type="entry name" value="HATPase_c"/>
    <property type="match status" value="1"/>
</dbReference>
<evidence type="ECO:0000256" key="5">
    <source>
        <dbReference type="ARBA" id="ARBA00022679"/>
    </source>
</evidence>
<organism evidence="13 14">
    <name type="scientific">Vallitalea longa</name>
    <dbReference type="NCBI Taxonomy" id="2936439"/>
    <lineage>
        <taxon>Bacteria</taxon>
        <taxon>Bacillati</taxon>
        <taxon>Bacillota</taxon>
        <taxon>Clostridia</taxon>
        <taxon>Lachnospirales</taxon>
        <taxon>Vallitaleaceae</taxon>
        <taxon>Vallitalea</taxon>
    </lineage>
</organism>
<evidence type="ECO:0000256" key="9">
    <source>
        <dbReference type="ARBA" id="ARBA00023012"/>
    </source>
</evidence>
<gene>
    <name evidence="13" type="ORF">SH1V18_07680</name>
</gene>
<protein>
    <recommendedName>
        <fullName evidence="3">histidine kinase</fullName>
        <ecNumber evidence="3">2.7.13.3</ecNumber>
    </recommendedName>
</protein>
<dbReference type="PRINTS" id="PR00344">
    <property type="entry name" value="BCTRLSENSOR"/>
</dbReference>
<feature type="domain" description="Histidine kinase" evidence="12">
    <location>
        <begin position="126"/>
        <end position="331"/>
    </location>
</feature>
<dbReference type="EMBL" id="BRLB01000001">
    <property type="protein sequence ID" value="GKX28288.1"/>
    <property type="molecule type" value="Genomic_DNA"/>
</dbReference>
<dbReference type="GO" id="GO:0016036">
    <property type="term" value="P:cellular response to phosphate starvation"/>
    <property type="evidence" value="ECO:0007669"/>
    <property type="project" value="TreeGrafter"/>
</dbReference>
<evidence type="ECO:0000256" key="3">
    <source>
        <dbReference type="ARBA" id="ARBA00012438"/>
    </source>
</evidence>
<evidence type="ECO:0000259" key="12">
    <source>
        <dbReference type="PROSITE" id="PS50109"/>
    </source>
</evidence>
<dbReference type="InterPro" id="IPR036890">
    <property type="entry name" value="HATPase_C_sf"/>
</dbReference>
<comment type="subcellular location">
    <subcellularLocation>
        <location evidence="2">Cell membrane</location>
        <topology evidence="2">Multi-pass membrane protein</topology>
    </subcellularLocation>
</comment>
<accession>A0A9W5YBM0</accession>
<keyword evidence="6 11" id="KW-0812">Transmembrane</keyword>
<feature type="transmembrane region" description="Helical" evidence="11">
    <location>
        <begin position="37"/>
        <end position="58"/>
    </location>
</feature>
<dbReference type="InterPro" id="IPR005467">
    <property type="entry name" value="His_kinase_dom"/>
</dbReference>
<keyword evidence="7 13" id="KW-0418">Kinase</keyword>
<keyword evidence="9" id="KW-0902">Two-component regulatory system</keyword>
<reference evidence="13" key="1">
    <citation type="submission" date="2022-06" db="EMBL/GenBank/DDBJ databases">
        <title>Vallitalea longa sp. nov., an anaerobic bacterium isolated from marine sediment.</title>
        <authorList>
            <person name="Hirano S."/>
            <person name="Terahara T."/>
            <person name="Mori K."/>
            <person name="Hamada M."/>
            <person name="Matsumoto R."/>
            <person name="Kobayashi T."/>
        </authorList>
    </citation>
    <scope>NUCLEOTIDE SEQUENCE</scope>
    <source>
        <strain evidence="13">SH18-1</strain>
    </source>
</reference>
<dbReference type="PANTHER" id="PTHR45453">
    <property type="entry name" value="PHOSPHATE REGULON SENSOR PROTEIN PHOR"/>
    <property type="match status" value="1"/>
</dbReference>
<dbReference type="InterPro" id="IPR050351">
    <property type="entry name" value="BphY/WalK/GraS-like"/>
</dbReference>
<keyword evidence="10 11" id="KW-0472">Membrane</keyword>
<proteinExistence type="predicted"/>
<dbReference type="InterPro" id="IPR003594">
    <property type="entry name" value="HATPase_dom"/>
</dbReference>
<evidence type="ECO:0000256" key="7">
    <source>
        <dbReference type="ARBA" id="ARBA00022777"/>
    </source>
</evidence>
<dbReference type="GO" id="GO:0005886">
    <property type="term" value="C:plasma membrane"/>
    <property type="evidence" value="ECO:0007669"/>
    <property type="project" value="UniProtKB-SubCell"/>
</dbReference>
<dbReference type="EC" id="2.7.13.3" evidence="3"/>
<dbReference type="SUPFAM" id="SSF55874">
    <property type="entry name" value="ATPase domain of HSP90 chaperone/DNA topoisomerase II/histidine kinase"/>
    <property type="match status" value="1"/>
</dbReference>
<evidence type="ECO:0000256" key="6">
    <source>
        <dbReference type="ARBA" id="ARBA00022692"/>
    </source>
</evidence>
<keyword evidence="14" id="KW-1185">Reference proteome</keyword>
<evidence type="ECO:0000256" key="11">
    <source>
        <dbReference type="SAM" id="Phobius"/>
    </source>
</evidence>